<proteinExistence type="predicted"/>
<gene>
    <name evidence="1" type="ORF">SAMN05443244_0338</name>
</gene>
<sequence>MTDLAAIALAEWLTREIPQRAAKDNNGAWTEAVFESLKEFALEKGWKIFPEVKCYQGEYHCDFMLFEHGYGCRLACESQWQTHRSDVGELKWAFDKLRGVKADVKLFVFEGTDSWQDDIREYIEGYAQLDPVETFVFMRWNEKSWKRYLWKPQVRGIQNVGFSPFQF</sequence>
<organism evidence="1 2">
    <name type="scientific">Terriglobus roseus</name>
    <dbReference type="NCBI Taxonomy" id="392734"/>
    <lineage>
        <taxon>Bacteria</taxon>
        <taxon>Pseudomonadati</taxon>
        <taxon>Acidobacteriota</taxon>
        <taxon>Terriglobia</taxon>
        <taxon>Terriglobales</taxon>
        <taxon>Acidobacteriaceae</taxon>
        <taxon>Terriglobus</taxon>
    </lineage>
</organism>
<dbReference type="RefSeq" id="WP_139285060.1">
    <property type="nucleotide sequence ID" value="NZ_FNSD01000001.1"/>
</dbReference>
<dbReference type="OrthoDB" id="9827745at2"/>
<dbReference type="AlphaFoldDB" id="A0A1H4J478"/>
<dbReference type="Proteomes" id="UP000182409">
    <property type="component" value="Unassembled WGS sequence"/>
</dbReference>
<name>A0A1H4J478_9BACT</name>
<evidence type="ECO:0000313" key="2">
    <source>
        <dbReference type="Proteomes" id="UP000182409"/>
    </source>
</evidence>
<evidence type="ECO:0008006" key="3">
    <source>
        <dbReference type="Google" id="ProtNLM"/>
    </source>
</evidence>
<evidence type="ECO:0000313" key="1">
    <source>
        <dbReference type="EMBL" id="SEB40875.1"/>
    </source>
</evidence>
<dbReference type="EMBL" id="FNSD01000001">
    <property type="protein sequence ID" value="SEB40875.1"/>
    <property type="molecule type" value="Genomic_DNA"/>
</dbReference>
<accession>A0A1H4J478</accession>
<protein>
    <recommendedName>
        <fullName evidence="3">Restriction endonuclease type IV Mrr domain-containing protein</fullName>
    </recommendedName>
</protein>
<reference evidence="1 2" key="1">
    <citation type="submission" date="2016-10" db="EMBL/GenBank/DDBJ databases">
        <authorList>
            <person name="de Groot N.N."/>
        </authorList>
    </citation>
    <scope>NUCLEOTIDE SEQUENCE [LARGE SCALE GENOMIC DNA]</scope>
    <source>
        <strain evidence="1 2">AB35.6</strain>
    </source>
</reference>